<dbReference type="VEuPathDB" id="FungiDB:KRP23_4572"/>
<dbReference type="GO" id="GO:0008643">
    <property type="term" value="P:carbohydrate transport"/>
    <property type="evidence" value="ECO:0000318"/>
    <property type="project" value="GO_Central"/>
</dbReference>
<comment type="subcellular location">
    <subcellularLocation>
        <location evidence="1">Cell membrane</location>
        <topology evidence="1">Multi-pass membrane protein</topology>
    </subcellularLocation>
    <subcellularLocation>
        <location evidence="2">Golgi apparatus membrane</location>
        <topology evidence="2">Multi-pass membrane protein</topology>
    </subcellularLocation>
</comment>
<keyword evidence="11" id="KW-0333">Golgi apparatus</keyword>
<evidence type="ECO:0000256" key="5">
    <source>
        <dbReference type="ARBA" id="ARBA00022448"/>
    </source>
</evidence>
<evidence type="ECO:0000256" key="2">
    <source>
        <dbReference type="ARBA" id="ARBA00004653"/>
    </source>
</evidence>
<reference evidence="14" key="2">
    <citation type="submission" date="2015-06" db="UniProtKB">
        <authorList>
            <consortium name="EnsemblProtists"/>
        </authorList>
    </citation>
    <scope>IDENTIFICATION</scope>
    <source>
        <strain evidence="14">Pr102</strain>
    </source>
</reference>
<feature type="transmembrane region" description="Helical" evidence="13">
    <location>
        <begin position="333"/>
        <end position="354"/>
    </location>
</feature>
<dbReference type="FunFam" id="1.20.1280.290:FF:000007">
    <property type="entry name" value="Bidirectional sugar transporter SWEET7"/>
    <property type="match status" value="2"/>
</dbReference>
<dbReference type="GO" id="GO:0016020">
    <property type="term" value="C:membrane"/>
    <property type="evidence" value="ECO:0000318"/>
    <property type="project" value="GO_Central"/>
</dbReference>
<keyword evidence="8 13" id="KW-0812">Transmembrane</keyword>
<feature type="transmembrane region" description="Helical" evidence="13">
    <location>
        <begin position="670"/>
        <end position="691"/>
    </location>
</feature>
<name>H3GF12_PHYRM</name>
<dbReference type="EnsemblProtists" id="Phyra74269">
    <property type="protein sequence ID" value="Phyra74269"/>
    <property type="gene ID" value="Phyra74269"/>
</dbReference>
<dbReference type="InterPro" id="IPR004316">
    <property type="entry name" value="SWEET_rpt"/>
</dbReference>
<evidence type="ECO:0000256" key="12">
    <source>
        <dbReference type="ARBA" id="ARBA00023136"/>
    </source>
</evidence>
<sequence length="747" mass="82179">MTAYAVALEVSKVVTIITTLMMRVSLFPDWNRWRKTRNTGDMSVLPCVLIFMNSYASLYYAYATDDYMPLFATSMLGVVVGILLTYSFYRWAADQREVVRTFLISFVVCVVITLYDFLALRGATGQSHSSVETALGFIMVACTTGMYASPMATIVHVVRTKTATSMPFTMGVVNVLNSFCWGVYGALIHNMFLLIPNIIGVTLSLTQMLVTYIYRSRASLEIDDTVVVDVVVVTASEQEQIEGSTNIEHSCKSSDFRTTWFMLNAWLKESFALCDTRVQRAPSLKPKTTAMSAYAIAVTVSKVVTIITTVMMRISLLPDWNRWRKNHSTGEMSVMPCVLIFTNSYAVLFYAYAIDDFVPLFATSMLGVVVGIFLAYYFYRWAVDQREVLRVFAFFFFVCLVITIYAVLAICGLTGQSHSSVGTTLGFVTIATTTGMYASPMATIVRVVRTKTATSMPFTMGVVNVLNSFCWGVYGALVHNMFLLAPNIVGVSLSATQMIVTYMYRSKERISSSEDLQDADVLVISSDQDTEHDTSSFLATPSARTMSGADTAILAFKIITIVTTLMMRVSLLPDFQRMRKMKSTGDMSVLPCVLLYANCYLLCCRSSTGTTLGVLVIISSVGLYASPMATIRHVIRTKTSSSMPFTMGVVNVINSFCWVVYAALVDDIFILVPNASGALLGSLQLVLTFIYPRKAPSEGQIISATINDPRTASLSVVSLSPAQDNRENAKSGAVDGANFVALRSPLV</sequence>
<feature type="transmembrane region" description="Helical" evidence="13">
    <location>
        <begin position="134"/>
        <end position="158"/>
    </location>
</feature>
<evidence type="ECO:0000256" key="8">
    <source>
        <dbReference type="ARBA" id="ARBA00022692"/>
    </source>
</evidence>
<feature type="transmembrane region" description="Helical" evidence="13">
    <location>
        <begin position="6"/>
        <end position="24"/>
    </location>
</feature>
<feature type="transmembrane region" description="Helical" evidence="13">
    <location>
        <begin position="421"/>
        <end position="445"/>
    </location>
</feature>
<dbReference type="PANTHER" id="PTHR10791">
    <property type="entry name" value="RAG1-ACTIVATING PROTEIN 1"/>
    <property type="match status" value="1"/>
</dbReference>
<evidence type="ECO:0000256" key="13">
    <source>
        <dbReference type="SAM" id="Phobius"/>
    </source>
</evidence>
<accession>H3GF12</accession>
<evidence type="ECO:0000313" key="15">
    <source>
        <dbReference type="Proteomes" id="UP000005238"/>
    </source>
</evidence>
<feature type="transmembrane region" description="Helical" evidence="13">
    <location>
        <begin position="645"/>
        <end position="664"/>
    </location>
</feature>
<evidence type="ECO:0000256" key="9">
    <source>
        <dbReference type="ARBA" id="ARBA00022737"/>
    </source>
</evidence>
<dbReference type="VEuPathDB" id="FungiDB:KRP22_11374"/>
<evidence type="ECO:0000256" key="1">
    <source>
        <dbReference type="ARBA" id="ARBA00004651"/>
    </source>
</evidence>
<evidence type="ECO:0000256" key="7">
    <source>
        <dbReference type="ARBA" id="ARBA00022597"/>
    </source>
</evidence>
<dbReference type="VEuPathDB" id="FungiDB:KRP22_11373"/>
<keyword evidence="12 13" id="KW-0472">Membrane</keyword>
<dbReference type="InParanoid" id="H3GF12"/>
<dbReference type="Pfam" id="PF03083">
    <property type="entry name" value="MtN3_slv"/>
    <property type="match status" value="5"/>
</dbReference>
<evidence type="ECO:0000313" key="14">
    <source>
        <dbReference type="EnsemblProtists" id="Phyra74269"/>
    </source>
</evidence>
<feature type="transmembrane region" description="Helical" evidence="13">
    <location>
        <begin position="457"/>
        <end position="477"/>
    </location>
</feature>
<feature type="transmembrane region" description="Helical" evidence="13">
    <location>
        <begin position="291"/>
        <end position="312"/>
    </location>
</feature>
<dbReference type="VEuPathDB" id="FungiDB:KRP22_11372"/>
<dbReference type="Gene3D" id="1.20.1280.290">
    <property type="match status" value="6"/>
</dbReference>
<dbReference type="VEuPathDB" id="FungiDB:KRP23_4544"/>
<keyword evidence="9" id="KW-0677">Repeat</keyword>
<dbReference type="HOGENOM" id="CLU_424232_0_0_1"/>
<feature type="transmembrane region" description="Helical" evidence="13">
    <location>
        <begin position="44"/>
        <end position="62"/>
    </location>
</feature>
<evidence type="ECO:0000256" key="10">
    <source>
        <dbReference type="ARBA" id="ARBA00022989"/>
    </source>
</evidence>
<keyword evidence="6" id="KW-1003">Cell membrane</keyword>
<evidence type="ECO:0000256" key="11">
    <source>
        <dbReference type="ARBA" id="ARBA00023034"/>
    </source>
</evidence>
<comment type="similarity">
    <text evidence="3">Belongs to the SWEET sugar transporter family.</text>
</comment>
<organism evidence="14 15">
    <name type="scientific">Phytophthora ramorum</name>
    <name type="common">Sudden oak death agent</name>
    <dbReference type="NCBI Taxonomy" id="164328"/>
    <lineage>
        <taxon>Eukaryota</taxon>
        <taxon>Sar</taxon>
        <taxon>Stramenopiles</taxon>
        <taxon>Oomycota</taxon>
        <taxon>Peronosporomycetes</taxon>
        <taxon>Peronosporales</taxon>
        <taxon>Peronosporaceae</taxon>
        <taxon>Phytophthora</taxon>
    </lineage>
</organism>
<evidence type="ECO:0000256" key="4">
    <source>
        <dbReference type="ARBA" id="ARBA00021741"/>
    </source>
</evidence>
<dbReference type="AlphaFoldDB" id="H3GF12"/>
<protein>
    <recommendedName>
        <fullName evidence="4">Sugar transporter SWEET1</fullName>
    </recommendedName>
</protein>
<evidence type="ECO:0000256" key="6">
    <source>
        <dbReference type="ARBA" id="ARBA00022475"/>
    </source>
</evidence>
<feature type="transmembrane region" description="Helical" evidence="13">
    <location>
        <begin position="593"/>
        <end position="624"/>
    </location>
</feature>
<dbReference type="Proteomes" id="UP000005238">
    <property type="component" value="Unassembled WGS sequence"/>
</dbReference>
<keyword evidence="7" id="KW-0762">Sugar transport</keyword>
<dbReference type="GO" id="GO:0051119">
    <property type="term" value="F:sugar transmembrane transporter activity"/>
    <property type="evidence" value="ECO:0000318"/>
    <property type="project" value="GO_Central"/>
</dbReference>
<feature type="transmembrane region" description="Helical" evidence="13">
    <location>
        <begin position="179"/>
        <end position="199"/>
    </location>
</feature>
<keyword evidence="10 13" id="KW-1133">Transmembrane helix</keyword>
<feature type="transmembrane region" description="Helical" evidence="13">
    <location>
        <begin position="391"/>
        <end position="415"/>
    </location>
</feature>
<feature type="transmembrane region" description="Helical" evidence="13">
    <location>
        <begin position="101"/>
        <end position="122"/>
    </location>
</feature>
<proteinExistence type="inferred from homology"/>
<dbReference type="FunFam" id="1.20.1280.290:FF:000004">
    <property type="entry name" value="Sugar transporter SWEET"/>
    <property type="match status" value="3"/>
</dbReference>
<dbReference type="GO" id="GO:0000139">
    <property type="term" value="C:Golgi membrane"/>
    <property type="evidence" value="ECO:0007669"/>
    <property type="project" value="UniProtKB-SubCell"/>
</dbReference>
<keyword evidence="15" id="KW-1185">Reference proteome</keyword>
<feature type="transmembrane region" description="Helical" evidence="13">
    <location>
        <begin position="554"/>
        <end position="573"/>
    </location>
</feature>
<dbReference type="EMBL" id="DS566004">
    <property type="status" value="NOT_ANNOTATED_CDS"/>
    <property type="molecule type" value="Genomic_DNA"/>
</dbReference>
<keyword evidence="5" id="KW-0813">Transport</keyword>
<evidence type="ECO:0000256" key="3">
    <source>
        <dbReference type="ARBA" id="ARBA00007809"/>
    </source>
</evidence>
<dbReference type="GO" id="GO:0005886">
    <property type="term" value="C:plasma membrane"/>
    <property type="evidence" value="ECO:0007669"/>
    <property type="project" value="UniProtKB-SubCell"/>
</dbReference>
<feature type="transmembrane region" description="Helical" evidence="13">
    <location>
        <begin position="360"/>
        <end position="379"/>
    </location>
</feature>
<dbReference type="PANTHER" id="PTHR10791:SF30">
    <property type="entry name" value="SUGAR TRANSPORTER SWEET1"/>
    <property type="match status" value="1"/>
</dbReference>
<reference evidence="15" key="1">
    <citation type="journal article" date="2006" name="Science">
        <title>Phytophthora genome sequences uncover evolutionary origins and mechanisms of pathogenesis.</title>
        <authorList>
            <person name="Tyler B.M."/>
            <person name="Tripathy S."/>
            <person name="Zhang X."/>
            <person name="Dehal P."/>
            <person name="Jiang R.H."/>
            <person name="Aerts A."/>
            <person name="Arredondo F.D."/>
            <person name="Baxter L."/>
            <person name="Bensasson D."/>
            <person name="Beynon J.L."/>
            <person name="Chapman J."/>
            <person name="Damasceno C.M."/>
            <person name="Dorrance A.E."/>
            <person name="Dou D."/>
            <person name="Dickerman A.W."/>
            <person name="Dubchak I.L."/>
            <person name="Garbelotto M."/>
            <person name="Gijzen M."/>
            <person name="Gordon S.G."/>
            <person name="Govers F."/>
            <person name="Grunwald N.J."/>
            <person name="Huang W."/>
            <person name="Ivors K.L."/>
            <person name="Jones R.W."/>
            <person name="Kamoun S."/>
            <person name="Krampis K."/>
            <person name="Lamour K.H."/>
            <person name="Lee M.K."/>
            <person name="McDonald W.H."/>
            <person name="Medina M."/>
            <person name="Meijer H.J."/>
            <person name="Nordberg E.K."/>
            <person name="Maclean D.J."/>
            <person name="Ospina-Giraldo M.D."/>
            <person name="Morris P.F."/>
            <person name="Phuntumart V."/>
            <person name="Putnam N.H."/>
            <person name="Rash S."/>
            <person name="Rose J.K."/>
            <person name="Sakihama Y."/>
            <person name="Salamov A.A."/>
            <person name="Savidor A."/>
            <person name="Scheuring C.F."/>
            <person name="Smith B.M."/>
            <person name="Sobral B.W."/>
            <person name="Terry A."/>
            <person name="Torto-Alalibo T.A."/>
            <person name="Win J."/>
            <person name="Xu Z."/>
            <person name="Zhang H."/>
            <person name="Grigoriev I.V."/>
            <person name="Rokhsar D.S."/>
            <person name="Boore J.L."/>
        </authorList>
    </citation>
    <scope>NUCLEOTIDE SEQUENCE [LARGE SCALE GENOMIC DNA]</scope>
    <source>
        <strain evidence="15">Pr102</strain>
    </source>
</reference>
<dbReference type="eggNOG" id="KOG1623">
    <property type="taxonomic scope" value="Eukaryota"/>
</dbReference>
<dbReference type="InterPro" id="IPR047664">
    <property type="entry name" value="SWEET"/>
</dbReference>
<dbReference type="VEuPathDB" id="FungiDB:KRP22_11370"/>
<feature type="transmembrane region" description="Helical" evidence="13">
    <location>
        <begin position="68"/>
        <end position="89"/>
    </location>
</feature>
<feature type="transmembrane region" description="Helical" evidence="13">
    <location>
        <begin position="483"/>
        <end position="504"/>
    </location>
</feature>